<feature type="compositionally biased region" description="Low complexity" evidence="1">
    <location>
        <begin position="965"/>
        <end position="980"/>
    </location>
</feature>
<feature type="compositionally biased region" description="Low complexity" evidence="1">
    <location>
        <begin position="769"/>
        <end position="780"/>
    </location>
</feature>
<feature type="compositionally biased region" description="Polar residues" evidence="1">
    <location>
        <begin position="944"/>
        <end position="962"/>
    </location>
</feature>
<evidence type="ECO:0000313" key="4">
    <source>
        <dbReference type="Proteomes" id="UP001311232"/>
    </source>
</evidence>
<comment type="caution">
    <text evidence="3">The sequence shown here is derived from an EMBL/GenBank/DDBJ whole genome shotgun (WGS) entry which is preliminary data.</text>
</comment>
<feature type="compositionally biased region" description="Polar residues" evidence="1">
    <location>
        <begin position="1195"/>
        <end position="1204"/>
    </location>
</feature>
<evidence type="ECO:0000259" key="2">
    <source>
        <dbReference type="Pfam" id="PF15262"/>
    </source>
</evidence>
<feature type="compositionally biased region" description="Basic and acidic residues" evidence="1">
    <location>
        <begin position="558"/>
        <end position="568"/>
    </location>
</feature>
<evidence type="ECO:0000313" key="3">
    <source>
        <dbReference type="EMBL" id="KAK5612046.1"/>
    </source>
</evidence>
<dbReference type="InterPro" id="IPR026713">
    <property type="entry name" value="CRACD-like"/>
</dbReference>
<organism evidence="3 4">
    <name type="scientific">Crenichthys baileyi</name>
    <name type="common">White River springfish</name>
    <dbReference type="NCBI Taxonomy" id="28760"/>
    <lineage>
        <taxon>Eukaryota</taxon>
        <taxon>Metazoa</taxon>
        <taxon>Chordata</taxon>
        <taxon>Craniata</taxon>
        <taxon>Vertebrata</taxon>
        <taxon>Euteleostomi</taxon>
        <taxon>Actinopterygii</taxon>
        <taxon>Neopterygii</taxon>
        <taxon>Teleostei</taxon>
        <taxon>Neoteleostei</taxon>
        <taxon>Acanthomorphata</taxon>
        <taxon>Ovalentaria</taxon>
        <taxon>Atherinomorphae</taxon>
        <taxon>Cyprinodontiformes</taxon>
        <taxon>Goodeidae</taxon>
        <taxon>Crenichthys</taxon>
    </lineage>
</organism>
<feature type="compositionally biased region" description="Acidic residues" evidence="1">
    <location>
        <begin position="569"/>
        <end position="579"/>
    </location>
</feature>
<dbReference type="AlphaFoldDB" id="A0AAV9RSY3"/>
<dbReference type="Proteomes" id="UP001311232">
    <property type="component" value="Unassembled WGS sequence"/>
</dbReference>
<dbReference type="EMBL" id="JAHHUM010001452">
    <property type="protein sequence ID" value="KAK5612046.1"/>
    <property type="molecule type" value="Genomic_DNA"/>
</dbReference>
<feature type="compositionally biased region" description="Acidic residues" evidence="1">
    <location>
        <begin position="547"/>
        <end position="557"/>
    </location>
</feature>
<feature type="compositionally biased region" description="Polar residues" evidence="1">
    <location>
        <begin position="159"/>
        <end position="175"/>
    </location>
</feature>
<feature type="region of interest" description="Disordered" evidence="1">
    <location>
        <begin position="139"/>
        <end position="189"/>
    </location>
</feature>
<reference evidence="3 4" key="1">
    <citation type="submission" date="2021-06" db="EMBL/GenBank/DDBJ databases">
        <authorList>
            <person name="Palmer J.M."/>
        </authorList>
    </citation>
    <scope>NUCLEOTIDE SEQUENCE [LARGE SCALE GENOMIC DNA]</scope>
    <source>
        <strain evidence="3 4">MEX-2019</strain>
        <tissue evidence="3">Muscle</tissue>
    </source>
</reference>
<feature type="compositionally biased region" description="Basic and acidic residues" evidence="1">
    <location>
        <begin position="847"/>
        <end position="860"/>
    </location>
</feature>
<feature type="compositionally biased region" description="Basic and acidic residues" evidence="1">
    <location>
        <begin position="500"/>
        <end position="512"/>
    </location>
</feature>
<name>A0AAV9RSY3_9TELE</name>
<feature type="region of interest" description="Disordered" evidence="1">
    <location>
        <begin position="247"/>
        <end position="289"/>
    </location>
</feature>
<dbReference type="PANTHER" id="PTHR47743">
    <property type="entry name" value="KIAA1210 / KIAA1211 FAMILY MEMBER"/>
    <property type="match status" value="1"/>
</dbReference>
<feature type="compositionally biased region" description="Polar residues" evidence="1">
    <location>
        <begin position="1236"/>
        <end position="1246"/>
    </location>
</feature>
<feature type="compositionally biased region" description="Polar residues" evidence="1">
    <location>
        <begin position="1025"/>
        <end position="1037"/>
    </location>
</feature>
<feature type="compositionally biased region" description="Pro residues" evidence="1">
    <location>
        <begin position="1163"/>
        <end position="1185"/>
    </location>
</feature>
<feature type="region of interest" description="Disordered" evidence="1">
    <location>
        <begin position="98"/>
        <end position="127"/>
    </location>
</feature>
<dbReference type="Pfam" id="PF15262">
    <property type="entry name" value="DUF4592"/>
    <property type="match status" value="1"/>
</dbReference>
<feature type="compositionally biased region" description="Basic and acidic residues" evidence="1">
    <location>
        <begin position="1098"/>
        <end position="1108"/>
    </location>
</feature>
<keyword evidence="4" id="KW-1185">Reference proteome</keyword>
<feature type="compositionally biased region" description="Low complexity" evidence="1">
    <location>
        <begin position="452"/>
        <end position="466"/>
    </location>
</feature>
<feature type="domain" description="DUF4592" evidence="2">
    <location>
        <begin position="231"/>
        <end position="336"/>
    </location>
</feature>
<gene>
    <name evidence="3" type="ORF">CRENBAI_002057</name>
</gene>
<feature type="compositionally biased region" description="Acidic residues" evidence="1">
    <location>
        <begin position="597"/>
        <end position="610"/>
    </location>
</feature>
<feature type="compositionally biased region" description="Basic and acidic residues" evidence="1">
    <location>
        <begin position="1045"/>
        <end position="1061"/>
    </location>
</feature>
<feature type="compositionally biased region" description="Basic and acidic residues" evidence="1">
    <location>
        <begin position="648"/>
        <end position="660"/>
    </location>
</feature>
<sequence length="1272" mass="138165">MRRPGSNQGLRVLSREPGWQAVGFDPGYLWPLWDANALHSNHRGVSVAALNAAARSRGRQRRTELNNPIISLQTALMSWFQSLRDDFTLRPFEIQHTPRDSAAMASGSPDLVTTQEPAEVQEDCSGKKKSKFQTFKKLFTRKKKKEPQDAGAEDGLKGSRSSDNVSKTSENNAVTQLEKEKVSGSKVSLGNKALSHDSVFVSNSSEANEGLGASQDSIQGKVKSLQLQLKQAIRKGSPPSLMCVKKTEEAGTMSEDDGLPCSPLDYTPLHSVKSKADRSSSNSLDGIESDEQLSCAASSRAVSPLVIPGDFSQPASPFVCLDNSAAKHKLGLRYKACNKRKPARRLELKAEEDSAVEEELTVSITEVEVLEEQAQQKAEDESGDQLKPEAESEEEDEENKSQKYSSRFLLRDKEGEDEPEAEQYVSHAPHASCPPESNFSEEEASDDQRVPSSSTSSRCSSLDSPSVTPEPPAGQKEYMSGPPGFLCAVDNNSDSDSSSGEEHIMQENREEESSFLDETTEDEEEVLIHSLQEEEVAVEEEVKSTEEEADAEEEEEIVVERFIQHSDEEAGQEEEAEDVQSEKENNMVSSQTVSQQETEEEQDNGEEEKEAAEAKKGPELVGEEWENKVEENSVQVDELREEEEAEEEGKGDKEEMTEIHDSEDEEFQSASPIQGTDEGDDGATHDDTTTDVDDQILSRMNESSGAVEEVDEVELKDHKSEDEETEEEVERCPSDANQSEEDLVREKDETSPPVDVKPVESEEEGGAFSRLPPLLLSESRSNSHSDESPISSPSKTTTLHINLASPTSEKNTSPFELRPAAANCSDSVRESLSPADETTESTEEQPEALKDQEEKEKQSEQEQNNSAPASAQEGLAQPTDQSKVRFTIATAWQRLQSPPTSPSAVPAVQDGEVKAAGQNDQDQKAEPDSLMNAELLPSPVRGRSSGSFTSKLQSSAPSSPAELQTAEAARTSESAAVAEANSDSPFGVRLRKTSALLRLSSEEVDSEPQVESPTHPPSCKAESPQPVNSKPSASHPISNKPALPKKPEVHGDAVVKLRRISEPPAARGVSGGSDPPSWISMAKQKQKVYKETPLNEIAVRKEEQEKKPALPTSVGSAASRGQSNNKLVEPISKGSVEKETRRTLSGPTPVPPQLSKSPIQKPEVPPAPAKPTPPPDSPQMPPSSPAPVTVPLKSPASTTPSILSKTPPVPSASISPRTVPEKPASRAPGHSRQAVPHQQSSPTTALPQDEPPWMALAKKKAKAWSEMPQIVQ</sequence>
<feature type="region of interest" description="Disordered" evidence="1">
    <location>
        <begin position="371"/>
        <end position="1253"/>
    </location>
</feature>
<dbReference type="PANTHER" id="PTHR47743:SF2">
    <property type="entry name" value="ACROSOMAL PROTEIN KIAA1210"/>
    <property type="match status" value="1"/>
</dbReference>
<dbReference type="InterPro" id="IPR028030">
    <property type="entry name" value="DUF4592"/>
</dbReference>
<protein>
    <recommendedName>
        <fullName evidence="2">DUF4592 domain-containing protein</fullName>
    </recommendedName>
</protein>
<feature type="compositionally biased region" description="Acidic residues" evidence="1">
    <location>
        <begin position="837"/>
        <end position="846"/>
    </location>
</feature>
<feature type="compositionally biased region" description="Polar residues" evidence="1">
    <location>
        <begin position="795"/>
        <end position="814"/>
    </location>
</feature>
<evidence type="ECO:0000256" key="1">
    <source>
        <dbReference type="SAM" id="MobiDB-lite"/>
    </source>
</evidence>
<proteinExistence type="predicted"/>
<accession>A0AAV9RSY3</accession>
<feature type="compositionally biased region" description="Basic and acidic residues" evidence="1">
    <location>
        <begin position="377"/>
        <end position="390"/>
    </location>
</feature>
<feature type="compositionally biased region" description="Polar residues" evidence="1">
    <location>
        <begin position="1113"/>
        <end position="1126"/>
    </location>
</feature>
<feature type="compositionally biased region" description="Acidic residues" evidence="1">
    <location>
        <begin position="513"/>
        <end position="525"/>
    </location>
</feature>